<dbReference type="Proteomes" id="UP000198802">
    <property type="component" value="Unassembled WGS sequence"/>
</dbReference>
<keyword evidence="4" id="KW-1185">Reference proteome</keyword>
<feature type="domain" description="Phage FDXHR zinc binding" evidence="2">
    <location>
        <begin position="61"/>
        <end position="101"/>
    </location>
</feature>
<dbReference type="EMBL" id="FAOZ01000019">
    <property type="protein sequence ID" value="CUU58372.1"/>
    <property type="molecule type" value="Genomic_DNA"/>
</dbReference>
<gene>
    <name evidence="3" type="ORF">Ga0074812_1194</name>
</gene>
<evidence type="ECO:0000313" key="4">
    <source>
        <dbReference type="Proteomes" id="UP000198802"/>
    </source>
</evidence>
<proteinExistence type="predicted"/>
<evidence type="ECO:0000256" key="1">
    <source>
        <dbReference type="SAM" id="MobiDB-lite"/>
    </source>
</evidence>
<protein>
    <recommendedName>
        <fullName evidence="2">Phage FDXHR zinc binding domain-containing protein</fullName>
    </recommendedName>
</protein>
<accession>A0A0S4QSU0</accession>
<feature type="region of interest" description="Disordered" evidence="1">
    <location>
        <begin position="1"/>
        <end position="47"/>
    </location>
</feature>
<dbReference type="Pfam" id="PF24071">
    <property type="entry name" value="Phage_zn_bind_3"/>
    <property type="match status" value="1"/>
</dbReference>
<evidence type="ECO:0000313" key="3">
    <source>
        <dbReference type="EMBL" id="CUU58372.1"/>
    </source>
</evidence>
<name>A0A0S4QSU0_9ACTN</name>
<dbReference type="AlphaFoldDB" id="A0A0S4QSU0"/>
<evidence type="ECO:0000259" key="2">
    <source>
        <dbReference type="Pfam" id="PF24071"/>
    </source>
</evidence>
<dbReference type="InterPro" id="IPR058158">
    <property type="entry name" value="Phage_zn-bd_3"/>
</dbReference>
<feature type="region of interest" description="Disordered" evidence="1">
    <location>
        <begin position="102"/>
        <end position="144"/>
    </location>
</feature>
<reference evidence="4" key="1">
    <citation type="submission" date="2015-11" db="EMBL/GenBank/DDBJ databases">
        <authorList>
            <person name="Varghese N."/>
        </authorList>
    </citation>
    <scope>NUCLEOTIDE SEQUENCE [LARGE SCALE GENOMIC DNA]</scope>
    <source>
        <strain evidence="4">DSM 45899</strain>
    </source>
</reference>
<organism evidence="3 4">
    <name type="scientific">Parafrankia irregularis</name>
    <dbReference type="NCBI Taxonomy" id="795642"/>
    <lineage>
        <taxon>Bacteria</taxon>
        <taxon>Bacillati</taxon>
        <taxon>Actinomycetota</taxon>
        <taxon>Actinomycetes</taxon>
        <taxon>Frankiales</taxon>
        <taxon>Frankiaceae</taxon>
        <taxon>Parafrankia</taxon>
    </lineage>
</organism>
<sequence>MPPRRSAGRRAIPTPLAPNTAPRAVSVTLPTRPGPSSQQALPLPVDSARQPVRLRDLPTVVSCGGCDQRWSELEAAHCRACHQLWPTVDGFDDHLVECPASPEIAPRKAKRIPDQRRNSPEAAQETAERAQPSAGAARDEWNVA</sequence>